<feature type="domain" description="ABC transporter" evidence="4">
    <location>
        <begin position="5"/>
        <end position="241"/>
    </location>
</feature>
<keyword evidence="6" id="KW-1185">Reference proteome</keyword>
<evidence type="ECO:0000313" key="5">
    <source>
        <dbReference type="EMBL" id="MBM7713245.1"/>
    </source>
</evidence>
<dbReference type="Gene3D" id="3.40.50.300">
    <property type="entry name" value="P-loop containing nucleotide triphosphate hydrolases"/>
    <property type="match status" value="1"/>
</dbReference>
<comment type="caution">
    <text evidence="5">The sequence shown here is derived from an EMBL/GenBank/DDBJ whole genome shotgun (WGS) entry which is preliminary data.</text>
</comment>
<dbReference type="GO" id="GO:0005524">
    <property type="term" value="F:ATP binding"/>
    <property type="evidence" value="ECO:0007669"/>
    <property type="project" value="UniProtKB-KW"/>
</dbReference>
<dbReference type="InterPro" id="IPR003593">
    <property type="entry name" value="AAA+_ATPase"/>
</dbReference>
<dbReference type="SUPFAM" id="SSF52540">
    <property type="entry name" value="P-loop containing nucleoside triphosphate hydrolases"/>
    <property type="match status" value="1"/>
</dbReference>
<reference evidence="5 6" key="1">
    <citation type="submission" date="2021-01" db="EMBL/GenBank/DDBJ databases">
        <title>Genomic Encyclopedia of Type Strains, Phase IV (KMG-IV): sequencing the most valuable type-strain genomes for metagenomic binning, comparative biology and taxonomic classification.</title>
        <authorList>
            <person name="Goeker M."/>
        </authorList>
    </citation>
    <scope>NUCLEOTIDE SEQUENCE [LARGE SCALE GENOMIC DNA]</scope>
    <source>
        <strain evidence="5 6">DSM 105453</strain>
    </source>
</reference>
<keyword evidence="1" id="KW-0813">Transport</keyword>
<dbReference type="SMART" id="SM00382">
    <property type="entry name" value="AAA"/>
    <property type="match status" value="1"/>
</dbReference>
<evidence type="ECO:0000256" key="2">
    <source>
        <dbReference type="ARBA" id="ARBA00022741"/>
    </source>
</evidence>
<sequence>MLHSVEISSLTKRYGQLCALENVSLHFKAGKIYLLLGHNGAGKTTLMKLLLGIMKLKKSDTGRILYYGEDSLIKDFKYDMSYSPEVYSLFDDLTIIEYLHFVANMYRKNISIQEKIADLLERFSLNEQKNKFIFTLSNGMKRKVSHIAALMLDSPFTILDEPFTALDPTSIFLLKDYLVHKIKQSQHTFIMSSHQLAILDSIELDEDFIEVIFLENGRLLFAGKKTQLFTLTGSKTLEEAYMKMQREDLSQVSG</sequence>
<keyword evidence="3 5" id="KW-0067">ATP-binding</keyword>
<dbReference type="Pfam" id="PF00005">
    <property type="entry name" value="ABC_tran"/>
    <property type="match status" value="1"/>
</dbReference>
<evidence type="ECO:0000313" key="6">
    <source>
        <dbReference type="Proteomes" id="UP000823485"/>
    </source>
</evidence>
<keyword evidence="2" id="KW-0547">Nucleotide-binding</keyword>
<dbReference type="InterPro" id="IPR051782">
    <property type="entry name" value="ABC_Transporter_VariousFunc"/>
</dbReference>
<evidence type="ECO:0000256" key="1">
    <source>
        <dbReference type="ARBA" id="ARBA00022448"/>
    </source>
</evidence>
<dbReference type="InterPro" id="IPR027417">
    <property type="entry name" value="P-loop_NTPase"/>
</dbReference>
<gene>
    <name evidence="5" type="ORF">JOC94_000211</name>
</gene>
<proteinExistence type="predicted"/>
<dbReference type="PROSITE" id="PS50893">
    <property type="entry name" value="ABC_TRANSPORTER_2"/>
    <property type="match status" value="1"/>
</dbReference>
<dbReference type="CDD" id="cd03230">
    <property type="entry name" value="ABC_DR_subfamily_A"/>
    <property type="match status" value="1"/>
</dbReference>
<protein>
    <submittedName>
        <fullName evidence="5">ABC-2 type transport system ATP-binding protein</fullName>
    </submittedName>
</protein>
<accession>A0ABS2R0T2</accession>
<dbReference type="PANTHER" id="PTHR42939">
    <property type="entry name" value="ABC TRANSPORTER ATP-BINDING PROTEIN ALBC-RELATED"/>
    <property type="match status" value="1"/>
</dbReference>
<dbReference type="Proteomes" id="UP000823485">
    <property type="component" value="Unassembled WGS sequence"/>
</dbReference>
<dbReference type="EMBL" id="JAFBFH010000001">
    <property type="protein sequence ID" value="MBM7713245.1"/>
    <property type="molecule type" value="Genomic_DNA"/>
</dbReference>
<evidence type="ECO:0000256" key="3">
    <source>
        <dbReference type="ARBA" id="ARBA00022840"/>
    </source>
</evidence>
<evidence type="ECO:0000259" key="4">
    <source>
        <dbReference type="PROSITE" id="PS50893"/>
    </source>
</evidence>
<dbReference type="PANTHER" id="PTHR42939:SF1">
    <property type="entry name" value="ABC TRANSPORTER ATP-BINDING PROTEIN ALBC-RELATED"/>
    <property type="match status" value="1"/>
</dbReference>
<dbReference type="RefSeq" id="WP_077109437.1">
    <property type="nucleotide sequence ID" value="NZ_JAFBFH010000001.1"/>
</dbReference>
<name>A0ABS2R0T2_9BACI</name>
<organism evidence="5 6">
    <name type="scientific">Siminovitchia thermophila</name>
    <dbReference type="NCBI Taxonomy" id="1245522"/>
    <lineage>
        <taxon>Bacteria</taxon>
        <taxon>Bacillati</taxon>
        <taxon>Bacillota</taxon>
        <taxon>Bacilli</taxon>
        <taxon>Bacillales</taxon>
        <taxon>Bacillaceae</taxon>
        <taxon>Siminovitchia</taxon>
    </lineage>
</organism>
<dbReference type="InterPro" id="IPR003439">
    <property type="entry name" value="ABC_transporter-like_ATP-bd"/>
</dbReference>